<dbReference type="GO" id="GO:0016787">
    <property type="term" value="F:hydrolase activity"/>
    <property type="evidence" value="ECO:0007669"/>
    <property type="project" value="UniProtKB-KW"/>
</dbReference>
<dbReference type="Gene3D" id="3.60.15.10">
    <property type="entry name" value="Ribonuclease Z/Hydroxyacylglutathione hydrolase-like"/>
    <property type="match status" value="1"/>
</dbReference>
<dbReference type="SUPFAM" id="SSF56281">
    <property type="entry name" value="Metallo-hydrolase/oxidoreductase"/>
    <property type="match status" value="1"/>
</dbReference>
<keyword evidence="4" id="KW-1185">Reference proteome</keyword>
<dbReference type="PANTHER" id="PTHR43546:SF9">
    <property type="entry name" value="L-ASCORBATE-6-PHOSPHATE LACTONASE ULAG-RELATED"/>
    <property type="match status" value="1"/>
</dbReference>
<evidence type="ECO:0000259" key="2">
    <source>
        <dbReference type="Pfam" id="PF12706"/>
    </source>
</evidence>
<evidence type="ECO:0000313" key="3">
    <source>
        <dbReference type="EMBL" id="MDR6241387.1"/>
    </source>
</evidence>
<evidence type="ECO:0000313" key="4">
    <source>
        <dbReference type="Proteomes" id="UP001185092"/>
    </source>
</evidence>
<dbReference type="RefSeq" id="WP_309942102.1">
    <property type="nucleotide sequence ID" value="NZ_AP025306.1"/>
</dbReference>
<keyword evidence="1" id="KW-0378">Hydrolase</keyword>
<dbReference type="Proteomes" id="UP001185092">
    <property type="component" value="Unassembled WGS sequence"/>
</dbReference>
<dbReference type="Pfam" id="PF12706">
    <property type="entry name" value="Lactamase_B_2"/>
    <property type="match status" value="1"/>
</dbReference>
<feature type="domain" description="Metallo-beta-lactamase" evidence="2">
    <location>
        <begin position="49"/>
        <end position="242"/>
    </location>
</feature>
<organism evidence="3 4">
    <name type="scientific">Aureibacter tunicatorum</name>
    <dbReference type="NCBI Taxonomy" id="866807"/>
    <lineage>
        <taxon>Bacteria</taxon>
        <taxon>Pseudomonadati</taxon>
        <taxon>Bacteroidota</taxon>
        <taxon>Cytophagia</taxon>
        <taxon>Cytophagales</taxon>
        <taxon>Persicobacteraceae</taxon>
        <taxon>Aureibacter</taxon>
    </lineage>
</organism>
<dbReference type="PANTHER" id="PTHR43546">
    <property type="entry name" value="UPF0173 METAL-DEPENDENT HYDROLASE MJ1163-RELATED"/>
    <property type="match status" value="1"/>
</dbReference>
<gene>
    <name evidence="3" type="ORF">HNQ88_004474</name>
</gene>
<protein>
    <submittedName>
        <fullName evidence="3">L-ascorbate metabolism protein UlaG (Beta-lactamase superfamily)</fullName>
    </submittedName>
</protein>
<name>A0AAE3XRQ1_9BACT</name>
<evidence type="ECO:0000256" key="1">
    <source>
        <dbReference type="ARBA" id="ARBA00022801"/>
    </source>
</evidence>
<proteinExistence type="predicted"/>
<dbReference type="EMBL" id="JAVDQD010000008">
    <property type="protein sequence ID" value="MDR6241387.1"/>
    <property type="molecule type" value="Genomic_DNA"/>
</dbReference>
<sequence length="277" mass="30863">MKSTKATLIIIFAIFCGLHNLIAKENTNEKIMIQHIRNATLKIDYAGKTILLDPMLGAKNSFMSFVKENKNLNPTVDLPFSIEDVIKGTDMILLTHSHLDHFDAKAMEVLDKDLPIYIQPSDEKLVKDANFNQVHIVNSSAEFAGIQIIRTTGVHGPENVKDMLGKVSGFVLKAENHPTIYIIGDCLFDNEIKENINRYQPDIIITNSGGAIFMNETILMDAQATIDLAKMAPKATIIATHMESLDHCTVTRKEIQAKAQEQNLIIHTPSDGEKIKL</sequence>
<comment type="caution">
    <text evidence="3">The sequence shown here is derived from an EMBL/GenBank/DDBJ whole genome shotgun (WGS) entry which is preliminary data.</text>
</comment>
<reference evidence="3" key="1">
    <citation type="submission" date="2023-07" db="EMBL/GenBank/DDBJ databases">
        <title>Genomic Encyclopedia of Type Strains, Phase IV (KMG-IV): sequencing the most valuable type-strain genomes for metagenomic binning, comparative biology and taxonomic classification.</title>
        <authorList>
            <person name="Goeker M."/>
        </authorList>
    </citation>
    <scope>NUCLEOTIDE SEQUENCE</scope>
    <source>
        <strain evidence="3">DSM 26174</strain>
    </source>
</reference>
<dbReference type="InterPro" id="IPR050114">
    <property type="entry name" value="UPF0173_UPF0282_UlaG_hydrolase"/>
</dbReference>
<dbReference type="InterPro" id="IPR001279">
    <property type="entry name" value="Metallo-B-lactamas"/>
</dbReference>
<dbReference type="InterPro" id="IPR036866">
    <property type="entry name" value="RibonucZ/Hydroxyglut_hydro"/>
</dbReference>
<accession>A0AAE3XRQ1</accession>
<dbReference type="AlphaFoldDB" id="A0AAE3XRQ1"/>